<proteinExistence type="predicted"/>
<dbReference type="VEuPathDB" id="VectorBase:LOC119162159"/>
<feature type="compositionally biased region" description="Acidic residues" evidence="1">
    <location>
        <begin position="1"/>
        <end position="13"/>
    </location>
</feature>
<evidence type="ECO:0000313" key="2">
    <source>
        <dbReference type="EMBL" id="KAH8033667.1"/>
    </source>
</evidence>
<feature type="region of interest" description="Disordered" evidence="1">
    <location>
        <begin position="1"/>
        <end position="20"/>
    </location>
</feature>
<accession>A0A9J6EGP6</accession>
<dbReference type="Proteomes" id="UP000821866">
    <property type="component" value="Chromosome 2"/>
</dbReference>
<protein>
    <submittedName>
        <fullName evidence="2">Uncharacterized protein</fullName>
    </submittedName>
</protein>
<dbReference type="EMBL" id="JABSTU010000004">
    <property type="protein sequence ID" value="KAH8033667.1"/>
    <property type="molecule type" value="Genomic_DNA"/>
</dbReference>
<dbReference type="AlphaFoldDB" id="A0A9J6EGP6"/>
<name>A0A9J6EGP6_RHIMP</name>
<sequence length="199" mass="22087">MKQANEEEAEEEENLSRRRRVSALVEEIPQMAAMGTKLSAVGQQKYNTPSSCPGGNGELSEATVFESYATALKAVVEMASWGTKGLEHNGWLRPLSCRDVILMCFSMDSLEKHPEFDMPEVRHFCPIVAIIWRRSRAFEATCSRCYTATTKPMDAAPQLGRIVAMGSCAYGSTGGPRQDQGRCERGIRGRWEDFLATGR</sequence>
<keyword evidence="3" id="KW-1185">Reference proteome</keyword>
<evidence type="ECO:0000256" key="1">
    <source>
        <dbReference type="SAM" id="MobiDB-lite"/>
    </source>
</evidence>
<reference evidence="2" key="1">
    <citation type="journal article" date="2020" name="Cell">
        <title>Large-Scale Comparative Analyses of Tick Genomes Elucidate Their Genetic Diversity and Vector Capacities.</title>
        <authorList>
            <consortium name="Tick Genome and Microbiome Consortium (TIGMIC)"/>
            <person name="Jia N."/>
            <person name="Wang J."/>
            <person name="Shi W."/>
            <person name="Du L."/>
            <person name="Sun Y."/>
            <person name="Zhan W."/>
            <person name="Jiang J.F."/>
            <person name="Wang Q."/>
            <person name="Zhang B."/>
            <person name="Ji P."/>
            <person name="Bell-Sakyi L."/>
            <person name="Cui X.M."/>
            <person name="Yuan T.T."/>
            <person name="Jiang B.G."/>
            <person name="Yang W.F."/>
            <person name="Lam T.T."/>
            <person name="Chang Q.C."/>
            <person name="Ding S.J."/>
            <person name="Wang X.J."/>
            <person name="Zhu J.G."/>
            <person name="Ruan X.D."/>
            <person name="Zhao L."/>
            <person name="Wei J.T."/>
            <person name="Ye R.Z."/>
            <person name="Que T.C."/>
            <person name="Du C.H."/>
            <person name="Zhou Y.H."/>
            <person name="Cheng J.X."/>
            <person name="Dai P.F."/>
            <person name="Guo W.B."/>
            <person name="Han X.H."/>
            <person name="Huang E.J."/>
            <person name="Li L.F."/>
            <person name="Wei W."/>
            <person name="Gao Y.C."/>
            <person name="Liu J.Z."/>
            <person name="Shao H.Z."/>
            <person name="Wang X."/>
            <person name="Wang C.C."/>
            <person name="Yang T.C."/>
            <person name="Huo Q.B."/>
            <person name="Li W."/>
            <person name="Chen H.Y."/>
            <person name="Chen S.E."/>
            <person name="Zhou L.G."/>
            <person name="Ni X.B."/>
            <person name="Tian J.H."/>
            <person name="Sheng Y."/>
            <person name="Liu T."/>
            <person name="Pan Y.S."/>
            <person name="Xia L.Y."/>
            <person name="Li J."/>
            <person name="Zhao F."/>
            <person name="Cao W.C."/>
        </authorList>
    </citation>
    <scope>NUCLEOTIDE SEQUENCE</scope>
    <source>
        <strain evidence="2">Rmic-2018</strain>
    </source>
</reference>
<gene>
    <name evidence="2" type="ORF">HPB51_015013</name>
</gene>
<reference evidence="2" key="2">
    <citation type="submission" date="2021-09" db="EMBL/GenBank/DDBJ databases">
        <authorList>
            <person name="Jia N."/>
            <person name="Wang J."/>
            <person name="Shi W."/>
            <person name="Du L."/>
            <person name="Sun Y."/>
            <person name="Zhan W."/>
            <person name="Jiang J."/>
            <person name="Wang Q."/>
            <person name="Zhang B."/>
            <person name="Ji P."/>
            <person name="Sakyi L.B."/>
            <person name="Cui X."/>
            <person name="Yuan T."/>
            <person name="Jiang B."/>
            <person name="Yang W."/>
            <person name="Lam T.T.-Y."/>
            <person name="Chang Q."/>
            <person name="Ding S."/>
            <person name="Wang X."/>
            <person name="Zhu J."/>
            <person name="Ruan X."/>
            <person name="Zhao L."/>
            <person name="Wei J."/>
            <person name="Que T."/>
            <person name="Du C."/>
            <person name="Cheng J."/>
            <person name="Dai P."/>
            <person name="Han X."/>
            <person name="Huang E."/>
            <person name="Gao Y."/>
            <person name="Liu J."/>
            <person name="Shao H."/>
            <person name="Ye R."/>
            <person name="Li L."/>
            <person name="Wei W."/>
            <person name="Wang X."/>
            <person name="Wang C."/>
            <person name="Huo Q."/>
            <person name="Li W."/>
            <person name="Guo W."/>
            <person name="Chen H."/>
            <person name="Chen S."/>
            <person name="Zhou L."/>
            <person name="Zhou L."/>
            <person name="Ni X."/>
            <person name="Tian J."/>
            <person name="Zhou Y."/>
            <person name="Sheng Y."/>
            <person name="Liu T."/>
            <person name="Pan Y."/>
            <person name="Xia L."/>
            <person name="Li J."/>
            <person name="Zhao F."/>
            <person name="Cao W."/>
        </authorList>
    </citation>
    <scope>NUCLEOTIDE SEQUENCE</scope>
    <source>
        <strain evidence="2">Rmic-2018</strain>
        <tissue evidence="2">Larvae</tissue>
    </source>
</reference>
<evidence type="ECO:0000313" key="3">
    <source>
        <dbReference type="Proteomes" id="UP000821866"/>
    </source>
</evidence>
<organism evidence="2 3">
    <name type="scientific">Rhipicephalus microplus</name>
    <name type="common">Cattle tick</name>
    <name type="synonym">Boophilus microplus</name>
    <dbReference type="NCBI Taxonomy" id="6941"/>
    <lineage>
        <taxon>Eukaryota</taxon>
        <taxon>Metazoa</taxon>
        <taxon>Ecdysozoa</taxon>
        <taxon>Arthropoda</taxon>
        <taxon>Chelicerata</taxon>
        <taxon>Arachnida</taxon>
        <taxon>Acari</taxon>
        <taxon>Parasitiformes</taxon>
        <taxon>Ixodida</taxon>
        <taxon>Ixodoidea</taxon>
        <taxon>Ixodidae</taxon>
        <taxon>Rhipicephalinae</taxon>
        <taxon>Rhipicephalus</taxon>
        <taxon>Boophilus</taxon>
    </lineage>
</organism>
<comment type="caution">
    <text evidence="2">The sequence shown here is derived from an EMBL/GenBank/DDBJ whole genome shotgun (WGS) entry which is preliminary data.</text>
</comment>